<comment type="caution">
    <text evidence="1">The sequence shown here is derived from an EMBL/GenBank/DDBJ whole genome shotgun (WGS) entry which is preliminary data.</text>
</comment>
<evidence type="ECO:0000313" key="1">
    <source>
        <dbReference type="EMBL" id="EDM79785.1"/>
    </source>
</evidence>
<dbReference type="SUPFAM" id="SSF51556">
    <property type="entry name" value="Metallo-dependent hydrolases"/>
    <property type="match status" value="1"/>
</dbReference>
<dbReference type="GO" id="GO:0016788">
    <property type="term" value="F:hydrolase activity, acting on ester bonds"/>
    <property type="evidence" value="ECO:0007669"/>
    <property type="project" value="InterPro"/>
</dbReference>
<reference evidence="1 2" key="1">
    <citation type="submission" date="2007-06" db="EMBL/GenBank/DDBJ databases">
        <authorList>
            <person name="Shimkets L."/>
            <person name="Ferriera S."/>
            <person name="Johnson J."/>
            <person name="Kravitz S."/>
            <person name="Beeson K."/>
            <person name="Sutton G."/>
            <person name="Rogers Y.-H."/>
            <person name="Friedman R."/>
            <person name="Frazier M."/>
            <person name="Venter J.C."/>
        </authorList>
    </citation>
    <scope>NUCLEOTIDE SEQUENCE [LARGE SCALE GENOMIC DNA]</scope>
    <source>
        <strain evidence="1 2">SIR-1</strain>
    </source>
</reference>
<organism evidence="1 2">
    <name type="scientific">Plesiocystis pacifica SIR-1</name>
    <dbReference type="NCBI Taxonomy" id="391625"/>
    <lineage>
        <taxon>Bacteria</taxon>
        <taxon>Pseudomonadati</taxon>
        <taxon>Myxococcota</taxon>
        <taxon>Polyangia</taxon>
        <taxon>Nannocystales</taxon>
        <taxon>Nannocystaceae</taxon>
        <taxon>Plesiocystis</taxon>
    </lineage>
</organism>
<dbReference type="InterPro" id="IPR032466">
    <property type="entry name" value="Metal_Hydrolase"/>
</dbReference>
<protein>
    <submittedName>
        <fullName evidence="1">TatD-related deoxyribonuclease:Amidohydrolase 2</fullName>
    </submittedName>
</protein>
<proteinExistence type="predicted"/>
<dbReference type="Pfam" id="PF01026">
    <property type="entry name" value="TatD_DNase"/>
    <property type="match status" value="1"/>
</dbReference>
<dbReference type="STRING" id="391625.PPSIR1_31838"/>
<dbReference type="PANTHER" id="PTHR46124:SF3">
    <property type="entry name" value="HYDROLASE"/>
    <property type="match status" value="1"/>
</dbReference>
<dbReference type="Proteomes" id="UP000005801">
    <property type="component" value="Unassembled WGS sequence"/>
</dbReference>
<dbReference type="InterPro" id="IPR001130">
    <property type="entry name" value="TatD-like"/>
</dbReference>
<sequence length="155" mass="16538">MACFRGQLEIARTLGLPLTLHCVGAHGAMLELLRERPTPPSVLHAFSGSAEVGRQLVAMGHYLSFAGNLCIPGARKVVEAARSVPAERMLIETDAPDQTPPGRRPAPNEPAFVVDVAARLAEVRGESLESVAAQTWTNACRVFGLADDDLAARNE</sequence>
<evidence type="ECO:0000313" key="2">
    <source>
        <dbReference type="Proteomes" id="UP000005801"/>
    </source>
</evidence>
<dbReference type="AlphaFoldDB" id="A6G2T5"/>
<dbReference type="eggNOG" id="COG0084">
    <property type="taxonomic scope" value="Bacteria"/>
</dbReference>
<gene>
    <name evidence="1" type="ORF">PPSIR1_31838</name>
</gene>
<dbReference type="EMBL" id="ABCS01000016">
    <property type="protein sequence ID" value="EDM79785.1"/>
    <property type="molecule type" value="Genomic_DNA"/>
</dbReference>
<dbReference type="Gene3D" id="3.20.20.140">
    <property type="entry name" value="Metal-dependent hydrolases"/>
    <property type="match status" value="1"/>
</dbReference>
<keyword evidence="2" id="KW-1185">Reference proteome</keyword>
<accession>A6G2T5</accession>
<name>A6G2T5_9BACT</name>
<keyword evidence="1" id="KW-0378">Hydrolase</keyword>
<dbReference type="GO" id="GO:0005829">
    <property type="term" value="C:cytosol"/>
    <property type="evidence" value="ECO:0007669"/>
    <property type="project" value="TreeGrafter"/>
</dbReference>
<dbReference type="CDD" id="cd01310">
    <property type="entry name" value="TatD_DNAse"/>
    <property type="match status" value="1"/>
</dbReference>
<dbReference type="PANTHER" id="PTHR46124">
    <property type="entry name" value="D-AMINOACYL-TRNA DEACYLASE"/>
    <property type="match status" value="1"/>
</dbReference>